<feature type="domain" description="WRKY19-like zinc finger" evidence="2">
    <location>
        <begin position="271"/>
        <end position="295"/>
    </location>
</feature>
<feature type="compositionally biased region" description="Polar residues" evidence="1">
    <location>
        <begin position="216"/>
        <end position="236"/>
    </location>
</feature>
<evidence type="ECO:0000256" key="1">
    <source>
        <dbReference type="SAM" id="MobiDB-lite"/>
    </source>
</evidence>
<dbReference type="PANTHER" id="PTHR31827:SF1">
    <property type="entry name" value="EMB|CAB89363.1"/>
    <property type="match status" value="1"/>
</dbReference>
<feature type="domain" description="WRKY19-like zinc finger" evidence="2">
    <location>
        <begin position="474"/>
        <end position="498"/>
    </location>
</feature>
<feature type="region of interest" description="Disordered" evidence="1">
    <location>
        <begin position="638"/>
        <end position="663"/>
    </location>
</feature>
<feature type="domain" description="WRKY19-like zinc finger" evidence="2">
    <location>
        <begin position="449"/>
        <end position="473"/>
    </location>
</feature>
<feature type="region of interest" description="Disordered" evidence="1">
    <location>
        <begin position="209"/>
        <end position="241"/>
    </location>
</feature>
<organism evidence="3">
    <name type="scientific">Aegilops tauschii</name>
    <name type="common">Tausch's goatgrass</name>
    <name type="synonym">Aegilops squarrosa</name>
    <dbReference type="NCBI Taxonomy" id="37682"/>
    <lineage>
        <taxon>Eukaryota</taxon>
        <taxon>Viridiplantae</taxon>
        <taxon>Streptophyta</taxon>
        <taxon>Embryophyta</taxon>
        <taxon>Tracheophyta</taxon>
        <taxon>Spermatophyta</taxon>
        <taxon>Magnoliopsida</taxon>
        <taxon>Liliopsida</taxon>
        <taxon>Poales</taxon>
        <taxon>Poaceae</taxon>
        <taxon>BOP clade</taxon>
        <taxon>Pooideae</taxon>
        <taxon>Triticodae</taxon>
        <taxon>Triticeae</taxon>
        <taxon>Triticinae</taxon>
        <taxon>Aegilops</taxon>
    </lineage>
</organism>
<name>M8CEU9_AEGTA</name>
<accession>M8CEU9</accession>
<feature type="domain" description="WRKY19-like zinc finger" evidence="2">
    <location>
        <begin position="346"/>
        <end position="370"/>
    </location>
</feature>
<dbReference type="PANTHER" id="PTHR31827">
    <property type="entry name" value="EMB|CAB89363.1"/>
    <property type="match status" value="1"/>
</dbReference>
<dbReference type="Pfam" id="PF24906">
    <property type="entry name" value="Zf_WRKY19"/>
    <property type="match status" value="7"/>
</dbReference>
<proteinExistence type="predicted"/>
<protein>
    <recommendedName>
        <fullName evidence="2">WRKY19-like zinc finger domain-containing protein</fullName>
    </recommendedName>
</protein>
<feature type="domain" description="WRKY19-like zinc finger" evidence="2">
    <location>
        <begin position="371"/>
        <end position="395"/>
    </location>
</feature>
<sequence length="696" mass="72605">MDLTMTNLCVRGKEHIAASFSQVEPAAANCRSEALDVASVKVGCLGSSEAAETSRKSFEQRSRSFPVPDDDCRLVLGLGPMPNLYSADSQSSGGNRVKLSETLFTPHCTASDSGLVLAASRGSSRNLQSTIVPGRKEHSHKRKNGIVFPLIDEGSTSAKRRSGDYELSPQFAPRSDVLFIDRTTAEPDVQQHLGTGYEADRDLSLDQHGVELSPEPSATTGCSFAATSDTLDSTDNGEQKSHQRHLKKCRFNGCSKGGRGASGLCISHGGGHRCQKPGCNKGAESRTAYCKSHGGGKRCQELGCTKSAEGKTEFCIAHGGGHRCGVQECSKAARGRSGLCIKHGGGKRCMTEGCTRSAEGYPGVCIAHGGGRRCQFPDCSKGAQGGTLFCKSHGGGKRCVSEGCTKGAEGSTLLCKGHGGGKRCLFEGDAACPKSVHGGTSFCVVHGGGKRCAAPGCTKSARGRTDCCVRHGGGKRCKSDGCDKSAQGSTDFCKAHGGGKRCAWSAGWPKHGRAWPLQRDRRLFFLDGGQRHGPCDLFFYGGGKRCAWSAGCEKFARGRSGLCSAHGNLTASKQGLSMVGPGLFSGIVVSSSSTVGSGMDRVISSSLPGASSDCCGESLEHLQSGRLIPPQLLVPGSLQKPSSSFNPAGNGQEEEGGGIRNQSFGFVVPEGRVHGGGLMSMLRAGHLGSNINNPES</sequence>
<feature type="domain" description="WRKY19-like zinc finger" evidence="2">
    <location>
        <begin position="321"/>
        <end position="345"/>
    </location>
</feature>
<feature type="compositionally biased region" description="Polar residues" evidence="1">
    <location>
        <begin position="639"/>
        <end position="649"/>
    </location>
</feature>
<feature type="domain" description="WRKY19-like zinc finger" evidence="2">
    <location>
        <begin position="296"/>
        <end position="320"/>
    </location>
</feature>
<reference evidence="3" key="1">
    <citation type="submission" date="2015-06" db="UniProtKB">
        <authorList>
            <consortium name="EnsemblPlants"/>
        </authorList>
    </citation>
    <scope>IDENTIFICATION</scope>
</reference>
<dbReference type="InterPro" id="IPR056866">
    <property type="entry name" value="Znf_WRKY19"/>
</dbReference>
<dbReference type="EnsemblPlants" id="EMT32954">
    <property type="protein sequence ID" value="EMT32954"/>
    <property type="gene ID" value="F775_16695"/>
</dbReference>
<evidence type="ECO:0000313" key="3">
    <source>
        <dbReference type="EnsemblPlants" id="EMT32954"/>
    </source>
</evidence>
<evidence type="ECO:0000259" key="2">
    <source>
        <dbReference type="Pfam" id="PF24906"/>
    </source>
</evidence>
<dbReference type="AlphaFoldDB" id="M8CEU9"/>